<evidence type="ECO:0000259" key="2">
    <source>
        <dbReference type="Pfam" id="PF11001"/>
    </source>
</evidence>
<dbReference type="AlphaFoldDB" id="A0A510NVE1"/>
<organism evidence="3 4">
    <name type="scientific">Talaromyces pinophilus</name>
    <name type="common">Penicillium pinophilum</name>
    <dbReference type="NCBI Taxonomy" id="128442"/>
    <lineage>
        <taxon>Eukaryota</taxon>
        <taxon>Fungi</taxon>
        <taxon>Dikarya</taxon>
        <taxon>Ascomycota</taxon>
        <taxon>Pezizomycotina</taxon>
        <taxon>Eurotiomycetes</taxon>
        <taxon>Eurotiomycetidae</taxon>
        <taxon>Eurotiales</taxon>
        <taxon>Trichocomaceae</taxon>
        <taxon>Talaromyces</taxon>
        <taxon>Talaromyces sect. Talaromyces</taxon>
    </lineage>
</organism>
<gene>
    <name evidence="3" type="ORF">TCE0_018r04877</name>
</gene>
<feature type="region of interest" description="Disordered" evidence="1">
    <location>
        <begin position="183"/>
        <end position="212"/>
    </location>
</feature>
<feature type="domain" description="Subtelomeric hrmA-associated cluster protein AFUB-079030/YDR124W-like helical bundle" evidence="2">
    <location>
        <begin position="142"/>
        <end position="280"/>
    </location>
</feature>
<reference evidence="4" key="1">
    <citation type="journal article" date="2015" name="Genome Announc.">
        <title>Draft genome sequence of Talaromyces cellulolyticus strain Y-94, a source of lignocellulosic biomass-degrading enzymes.</title>
        <authorList>
            <person name="Fujii T."/>
            <person name="Koike H."/>
            <person name="Sawayama S."/>
            <person name="Yano S."/>
            <person name="Inoue H."/>
        </authorList>
    </citation>
    <scope>NUCLEOTIDE SEQUENCE [LARGE SCALE GENOMIC DNA]</scope>
    <source>
        <strain evidence="4">Y-94</strain>
    </source>
</reference>
<feature type="region of interest" description="Disordered" evidence="1">
    <location>
        <begin position="1"/>
        <end position="27"/>
    </location>
</feature>
<keyword evidence="4" id="KW-1185">Reference proteome</keyword>
<evidence type="ECO:0000256" key="1">
    <source>
        <dbReference type="SAM" id="MobiDB-lite"/>
    </source>
</evidence>
<proteinExistence type="predicted"/>
<evidence type="ECO:0000313" key="4">
    <source>
        <dbReference type="Proteomes" id="UP000053095"/>
    </source>
</evidence>
<dbReference type="PANTHER" id="PTHR36102:SF5">
    <property type="entry name" value="YDR124W-LIKE HELICAL BUNDLE DOMAIN-CONTAINING PROTEIN"/>
    <property type="match status" value="1"/>
</dbReference>
<feature type="compositionally biased region" description="Basic and acidic residues" evidence="1">
    <location>
        <begin position="7"/>
        <end position="16"/>
    </location>
</feature>
<protein>
    <recommendedName>
        <fullName evidence="2">Subtelomeric hrmA-associated cluster protein AFUB-079030/YDR124W-like helical bundle domain-containing protein</fullName>
    </recommendedName>
</protein>
<dbReference type="Proteomes" id="UP000053095">
    <property type="component" value="Unassembled WGS sequence"/>
</dbReference>
<dbReference type="InterPro" id="IPR047092">
    <property type="entry name" value="AFUB_07903/YDR124W-like_hel"/>
</dbReference>
<feature type="compositionally biased region" description="Basic and acidic residues" evidence="1">
    <location>
        <begin position="299"/>
        <end position="309"/>
    </location>
</feature>
<accession>A0A510NVE1</accession>
<evidence type="ECO:0000313" key="3">
    <source>
        <dbReference type="EMBL" id="GAM36073.1"/>
    </source>
</evidence>
<feature type="region of interest" description="Disordered" evidence="1">
    <location>
        <begin position="88"/>
        <end position="120"/>
    </location>
</feature>
<feature type="compositionally biased region" description="Basic residues" evidence="1">
    <location>
        <begin position="100"/>
        <end position="117"/>
    </location>
</feature>
<feature type="region of interest" description="Disordered" evidence="1">
    <location>
        <begin position="296"/>
        <end position="334"/>
    </location>
</feature>
<feature type="compositionally biased region" description="Basic and acidic residues" evidence="1">
    <location>
        <begin position="198"/>
        <end position="212"/>
    </location>
</feature>
<name>A0A510NVE1_TALPI</name>
<dbReference type="EMBL" id="DF933814">
    <property type="protein sequence ID" value="GAM36073.1"/>
    <property type="molecule type" value="Genomic_DNA"/>
</dbReference>
<dbReference type="PANTHER" id="PTHR36102">
    <property type="entry name" value="CHROMOSOME 10, WHOLE GENOME SHOTGUN SEQUENCE"/>
    <property type="match status" value="1"/>
</dbReference>
<sequence length="526" mass="59092">MTIRDSPSSRDGKKPADASASLQTQNYRPFETLEPDVVFTGTVPTHWAMMYVDRSGNVREMSNLPTPVFDSRARDAFAYAQGLLSNGQNSLPSPHTAYRLGHRGHSSRTGRSKRRRTGFREEPLNVEVVEAYEDPEDQVPLEIGDTKKVTEFYTMAFKRLQQINCRLLAKNFIKLIEPRKQVRHPYNGGRRPGGAPGERGDPEDTKPDWWPRDVIHKEPDHIKKEYRVKLLVHLVQNLLPMGITADLLEEAVGDTRRHLVPEDKAEAKAAMLDEIIRVRKIEERYLRNEIDGTTQVYVTDHDGARRGEVESEDESEPKVMTPPQSVSSSPRMQHLEASQSPLDVASMPQHVSPLETSSVFQMPAELSFANPGQRTPEFVSTQPELGHRNLANTPLAGPLLSPTHNQFMEPAPFAETSPTDHLHAGPAQAQADPSFTGWSPAFQQNMFSPVDYSNGAGRQMPPHMVYPSYGPYSSPQEVPQTFTVPEISRPRDYDMANMYNLPFRTGSLSHPHIVHRRDSGDVKPGM</sequence>
<dbReference type="Pfam" id="PF11001">
    <property type="entry name" value="AFUB_07903_YDR124W_hel"/>
    <property type="match status" value="1"/>
</dbReference>
<dbReference type="InterPro" id="IPR021264">
    <property type="entry name" value="AFUB_079030/YDR124W-like"/>
</dbReference>
<feature type="compositionally biased region" description="Polar residues" evidence="1">
    <location>
        <begin position="322"/>
        <end position="334"/>
    </location>
</feature>